<dbReference type="GO" id="GO:0005549">
    <property type="term" value="F:odorant binding"/>
    <property type="evidence" value="ECO:0007669"/>
    <property type="project" value="InterPro"/>
</dbReference>
<dbReference type="PANTHER" id="PTHR11857:SF46">
    <property type="entry name" value="GENERAL ODORANT-BINDING PROTEIN 99A-RELATED"/>
    <property type="match status" value="1"/>
</dbReference>
<name>A0A0L0CEI4_LUCCU</name>
<dbReference type="AlphaFoldDB" id="A0A0L0CEI4"/>
<protein>
    <submittedName>
        <fullName evidence="7">General odorant-binding protein 99b</fullName>
    </submittedName>
</protein>
<reference evidence="7 8" key="1">
    <citation type="journal article" date="2015" name="Nat. Commun.">
        <title>Lucilia cuprina genome unlocks parasitic fly biology to underpin future interventions.</title>
        <authorList>
            <person name="Anstead C.A."/>
            <person name="Korhonen P.K."/>
            <person name="Young N.D."/>
            <person name="Hall R.S."/>
            <person name="Jex A.R."/>
            <person name="Murali S.C."/>
            <person name="Hughes D.S."/>
            <person name="Lee S.F."/>
            <person name="Perry T."/>
            <person name="Stroehlein A.J."/>
            <person name="Ansell B.R."/>
            <person name="Breugelmans B."/>
            <person name="Hofmann A."/>
            <person name="Qu J."/>
            <person name="Dugan S."/>
            <person name="Lee S.L."/>
            <person name="Chao H."/>
            <person name="Dinh H."/>
            <person name="Han Y."/>
            <person name="Doddapaneni H.V."/>
            <person name="Worley K.C."/>
            <person name="Muzny D.M."/>
            <person name="Ioannidis P."/>
            <person name="Waterhouse R.M."/>
            <person name="Zdobnov E.M."/>
            <person name="James P.J."/>
            <person name="Bagnall N.H."/>
            <person name="Kotze A.C."/>
            <person name="Gibbs R.A."/>
            <person name="Richards S."/>
            <person name="Batterham P."/>
            <person name="Gasser R.B."/>
        </authorList>
    </citation>
    <scope>NUCLEOTIDE SEQUENCE [LARGE SCALE GENOMIC DNA]</scope>
    <source>
        <strain evidence="7 8">LS</strain>
        <tissue evidence="7">Full body</tissue>
    </source>
</reference>
<proteinExistence type="inferred from homology"/>
<evidence type="ECO:0000256" key="1">
    <source>
        <dbReference type="ARBA" id="ARBA00004613"/>
    </source>
</evidence>
<keyword evidence="5" id="KW-1015">Disulfide bond</keyword>
<dbReference type="InterPro" id="IPR036728">
    <property type="entry name" value="PBP_GOBP_sf"/>
</dbReference>
<evidence type="ECO:0000256" key="5">
    <source>
        <dbReference type="ARBA" id="ARBA00023157"/>
    </source>
</evidence>
<dbReference type="OrthoDB" id="5978988at2759"/>
<dbReference type="InterPro" id="IPR006170">
    <property type="entry name" value="PBP/GOBP"/>
</dbReference>
<dbReference type="Gene3D" id="1.10.238.20">
    <property type="entry name" value="Pheromone/general odorant binding protein domain"/>
    <property type="match status" value="1"/>
</dbReference>
<dbReference type="GO" id="GO:0007608">
    <property type="term" value="P:sensory perception of smell"/>
    <property type="evidence" value="ECO:0007669"/>
    <property type="project" value="TreeGrafter"/>
</dbReference>
<dbReference type="SUPFAM" id="SSF47565">
    <property type="entry name" value="Insect pheromone/odorant-binding proteins"/>
    <property type="match status" value="1"/>
</dbReference>
<dbReference type="CDD" id="cd23992">
    <property type="entry name" value="PBP_GOBP"/>
    <property type="match status" value="1"/>
</dbReference>
<comment type="similarity">
    <text evidence="2">Belongs to the PBP/GOBP family.</text>
</comment>
<evidence type="ECO:0000256" key="2">
    <source>
        <dbReference type="ARBA" id="ARBA00008098"/>
    </source>
</evidence>
<gene>
    <name evidence="7" type="ORF">FF38_11692</name>
</gene>
<keyword evidence="3" id="KW-0964">Secreted</keyword>
<sequence length="162" mass="19000">MKVFFVILVLTVAALADHDHEGHDHDHHVHHGSHDYVVKHHDDLVKYRDECCSKLNISPELMEKYKSWEYPDDETTHCYIKCIFEHFGFFDEHKGFDVHKIHHQLVGEHGTVDHNDETHKKIEHCADKNTQGSDACTWAYRGGMCFIRSHLQLVKESVDHKH</sequence>
<evidence type="ECO:0000256" key="6">
    <source>
        <dbReference type="SAM" id="SignalP"/>
    </source>
</evidence>
<dbReference type="Pfam" id="PF01395">
    <property type="entry name" value="PBP_GOBP"/>
    <property type="match status" value="1"/>
</dbReference>
<dbReference type="EMBL" id="JRES01000501">
    <property type="protein sequence ID" value="KNC30622.1"/>
    <property type="molecule type" value="Genomic_DNA"/>
</dbReference>
<keyword evidence="4 6" id="KW-0732">Signal</keyword>
<comment type="caution">
    <text evidence="7">The sequence shown here is derived from an EMBL/GenBank/DDBJ whole genome shotgun (WGS) entry which is preliminary data.</text>
</comment>
<dbReference type="Proteomes" id="UP000037069">
    <property type="component" value="Unassembled WGS sequence"/>
</dbReference>
<organism evidence="7 8">
    <name type="scientific">Lucilia cuprina</name>
    <name type="common">Green bottle fly</name>
    <name type="synonym">Australian sheep blowfly</name>
    <dbReference type="NCBI Taxonomy" id="7375"/>
    <lineage>
        <taxon>Eukaryota</taxon>
        <taxon>Metazoa</taxon>
        <taxon>Ecdysozoa</taxon>
        <taxon>Arthropoda</taxon>
        <taxon>Hexapoda</taxon>
        <taxon>Insecta</taxon>
        <taxon>Pterygota</taxon>
        <taxon>Neoptera</taxon>
        <taxon>Endopterygota</taxon>
        <taxon>Diptera</taxon>
        <taxon>Brachycera</taxon>
        <taxon>Muscomorpha</taxon>
        <taxon>Oestroidea</taxon>
        <taxon>Calliphoridae</taxon>
        <taxon>Luciliinae</taxon>
        <taxon>Lucilia</taxon>
    </lineage>
</organism>
<evidence type="ECO:0000256" key="3">
    <source>
        <dbReference type="ARBA" id="ARBA00022525"/>
    </source>
</evidence>
<keyword evidence="8" id="KW-1185">Reference proteome</keyword>
<dbReference type="PANTHER" id="PTHR11857">
    <property type="entry name" value="ODORANT BINDING PROTEIN-RELATED"/>
    <property type="match status" value="1"/>
</dbReference>
<dbReference type="GO" id="GO:0005615">
    <property type="term" value="C:extracellular space"/>
    <property type="evidence" value="ECO:0007669"/>
    <property type="project" value="TreeGrafter"/>
</dbReference>
<feature type="signal peptide" evidence="6">
    <location>
        <begin position="1"/>
        <end position="16"/>
    </location>
</feature>
<evidence type="ECO:0000313" key="8">
    <source>
        <dbReference type="Proteomes" id="UP000037069"/>
    </source>
</evidence>
<dbReference type="OMA" id="HKIHVQL"/>
<comment type="subcellular location">
    <subcellularLocation>
        <location evidence="1">Secreted</location>
    </subcellularLocation>
</comment>
<feature type="chain" id="PRO_5005536181" evidence="6">
    <location>
        <begin position="17"/>
        <end position="162"/>
    </location>
</feature>
<evidence type="ECO:0000256" key="4">
    <source>
        <dbReference type="ARBA" id="ARBA00022729"/>
    </source>
</evidence>
<dbReference type="SMART" id="SM00708">
    <property type="entry name" value="PhBP"/>
    <property type="match status" value="1"/>
</dbReference>
<accession>A0A0L0CEI4</accession>
<evidence type="ECO:0000313" key="7">
    <source>
        <dbReference type="EMBL" id="KNC30622.1"/>
    </source>
</evidence>